<feature type="compositionally biased region" description="Polar residues" evidence="1">
    <location>
        <begin position="109"/>
        <end position="120"/>
    </location>
</feature>
<dbReference type="InParanoid" id="A0A0C3NZI4"/>
<sequence length="132" mass="15268">MKHSRPLHSLQRYEWAVNHSLAPDKHLLALLGPPFYRTRNRASDGTLGTRHRVTRCGSSSYHFVCTDIIWMLLPVDDAMSLEHGRPSEGKTILPAIRLHGYNLYRVFTQRTRSNPKSNPRSRQKDAYRVSPF</sequence>
<organism evidence="2 3">
    <name type="scientific">Pisolithus tinctorius Marx 270</name>
    <dbReference type="NCBI Taxonomy" id="870435"/>
    <lineage>
        <taxon>Eukaryota</taxon>
        <taxon>Fungi</taxon>
        <taxon>Dikarya</taxon>
        <taxon>Basidiomycota</taxon>
        <taxon>Agaricomycotina</taxon>
        <taxon>Agaricomycetes</taxon>
        <taxon>Agaricomycetidae</taxon>
        <taxon>Boletales</taxon>
        <taxon>Sclerodermatineae</taxon>
        <taxon>Pisolithaceae</taxon>
        <taxon>Pisolithus</taxon>
    </lineage>
</organism>
<dbReference type="Proteomes" id="UP000054217">
    <property type="component" value="Unassembled WGS sequence"/>
</dbReference>
<feature type="region of interest" description="Disordered" evidence="1">
    <location>
        <begin position="109"/>
        <end position="132"/>
    </location>
</feature>
<dbReference type="EMBL" id="KN831994">
    <property type="protein sequence ID" value="KIO00706.1"/>
    <property type="molecule type" value="Genomic_DNA"/>
</dbReference>
<gene>
    <name evidence="2" type="ORF">M404DRAFT_759010</name>
</gene>
<feature type="compositionally biased region" description="Basic and acidic residues" evidence="1">
    <location>
        <begin position="122"/>
        <end position="132"/>
    </location>
</feature>
<dbReference type="HOGENOM" id="CLU_1917930_0_0_1"/>
<reference evidence="2 3" key="1">
    <citation type="submission" date="2014-04" db="EMBL/GenBank/DDBJ databases">
        <authorList>
            <consortium name="DOE Joint Genome Institute"/>
            <person name="Kuo A."/>
            <person name="Kohler A."/>
            <person name="Costa M.D."/>
            <person name="Nagy L.G."/>
            <person name="Floudas D."/>
            <person name="Copeland A."/>
            <person name="Barry K.W."/>
            <person name="Cichocki N."/>
            <person name="Veneault-Fourrey C."/>
            <person name="LaButti K."/>
            <person name="Lindquist E.A."/>
            <person name="Lipzen A."/>
            <person name="Lundell T."/>
            <person name="Morin E."/>
            <person name="Murat C."/>
            <person name="Sun H."/>
            <person name="Tunlid A."/>
            <person name="Henrissat B."/>
            <person name="Grigoriev I.V."/>
            <person name="Hibbett D.S."/>
            <person name="Martin F."/>
            <person name="Nordberg H.P."/>
            <person name="Cantor M.N."/>
            <person name="Hua S.X."/>
        </authorList>
    </citation>
    <scope>NUCLEOTIDE SEQUENCE [LARGE SCALE GENOMIC DNA]</scope>
    <source>
        <strain evidence="2 3">Marx 270</strain>
    </source>
</reference>
<proteinExistence type="predicted"/>
<dbReference type="AlphaFoldDB" id="A0A0C3NZI4"/>
<evidence type="ECO:0000313" key="3">
    <source>
        <dbReference type="Proteomes" id="UP000054217"/>
    </source>
</evidence>
<keyword evidence="3" id="KW-1185">Reference proteome</keyword>
<evidence type="ECO:0000313" key="2">
    <source>
        <dbReference type="EMBL" id="KIO00706.1"/>
    </source>
</evidence>
<evidence type="ECO:0000256" key="1">
    <source>
        <dbReference type="SAM" id="MobiDB-lite"/>
    </source>
</evidence>
<reference evidence="3" key="2">
    <citation type="submission" date="2015-01" db="EMBL/GenBank/DDBJ databases">
        <title>Evolutionary Origins and Diversification of the Mycorrhizal Mutualists.</title>
        <authorList>
            <consortium name="DOE Joint Genome Institute"/>
            <consortium name="Mycorrhizal Genomics Consortium"/>
            <person name="Kohler A."/>
            <person name="Kuo A."/>
            <person name="Nagy L.G."/>
            <person name="Floudas D."/>
            <person name="Copeland A."/>
            <person name="Barry K.W."/>
            <person name="Cichocki N."/>
            <person name="Veneault-Fourrey C."/>
            <person name="LaButti K."/>
            <person name="Lindquist E.A."/>
            <person name="Lipzen A."/>
            <person name="Lundell T."/>
            <person name="Morin E."/>
            <person name="Murat C."/>
            <person name="Riley R."/>
            <person name="Ohm R."/>
            <person name="Sun H."/>
            <person name="Tunlid A."/>
            <person name="Henrissat B."/>
            <person name="Grigoriev I.V."/>
            <person name="Hibbett D.S."/>
            <person name="Martin F."/>
        </authorList>
    </citation>
    <scope>NUCLEOTIDE SEQUENCE [LARGE SCALE GENOMIC DNA]</scope>
    <source>
        <strain evidence="3">Marx 270</strain>
    </source>
</reference>
<name>A0A0C3NZI4_PISTI</name>
<protein>
    <submittedName>
        <fullName evidence="2">Uncharacterized protein</fullName>
    </submittedName>
</protein>
<accession>A0A0C3NZI4</accession>